<organism evidence="3 4">
    <name type="scientific">Clonostachys chloroleuca</name>
    <dbReference type="NCBI Taxonomy" id="1926264"/>
    <lineage>
        <taxon>Eukaryota</taxon>
        <taxon>Fungi</taxon>
        <taxon>Dikarya</taxon>
        <taxon>Ascomycota</taxon>
        <taxon>Pezizomycotina</taxon>
        <taxon>Sordariomycetes</taxon>
        <taxon>Hypocreomycetidae</taxon>
        <taxon>Hypocreales</taxon>
        <taxon>Bionectriaceae</taxon>
        <taxon>Clonostachys</taxon>
    </lineage>
</organism>
<evidence type="ECO:0000256" key="1">
    <source>
        <dbReference type="ARBA" id="ARBA00004123"/>
    </source>
</evidence>
<dbReference type="EMBL" id="CABFNP030001300">
    <property type="protein sequence ID" value="CAI6098981.1"/>
    <property type="molecule type" value="Genomic_DNA"/>
</dbReference>
<name>A0AA35VAG3_9HYPO</name>
<dbReference type="PANTHER" id="PTHR37534">
    <property type="entry name" value="TRANSCRIPTIONAL ACTIVATOR PROTEIN UGA3"/>
    <property type="match status" value="1"/>
</dbReference>
<dbReference type="InterPro" id="IPR021858">
    <property type="entry name" value="Fun_TF"/>
</dbReference>
<dbReference type="PANTHER" id="PTHR37534:SF11">
    <property type="entry name" value="ZN(II)2CYS6 TRANSCRIPTION FACTOR (EUROFUNG)"/>
    <property type="match status" value="1"/>
</dbReference>
<dbReference type="AlphaFoldDB" id="A0AA35VAG3"/>
<dbReference type="Proteomes" id="UP001160390">
    <property type="component" value="Unassembled WGS sequence"/>
</dbReference>
<dbReference type="Pfam" id="PF11951">
    <property type="entry name" value="Fungal_trans_2"/>
    <property type="match status" value="1"/>
</dbReference>
<accession>A0AA35VAG3</accession>
<sequence length="537" mass="60581">MSPNNLSIEGQLPLIPEPQMQPWHHGSVSSEALWNGPPLQEPVLLDEFGTEDVGMDEEEEEDEAQIADEVAGALAMRTSSFVEPTSSPKATQITAVVSLPQDLVNVSSALCDYFFKEVITLYCAWDSRSNIMRVVTETMWQSSSVLYHTMQSMAAACLANTFPELKKIAIKEHMEAVQYLGGSSSIDEDKMLASFLLGHTASWINPNNLATDSYEAALVRLDSWAAESTDHTNLHFYGEAMDYWAMLLCFLTETKLDRKYSRHRPAFAGPVDTTKQIEPHPFSGISRQMVRILTDTGLLVFRFRNRLSNTQFLSEKDLDFLRDCIREARSIERRLVAYSPPKPTDISDTGNGKATPEHFIHIDEAYRCTGLLQLYRIFPDLLDERYNTWENDDLFHPQPPIKTPSKEERNVWLKKLALRIVSEIRQIPFESSTRCLQPFLLVAASSELRRDPLDIVASVADDDDVGSAPVLGQASFELVGARNFILSRLSAYMHILPLRKVSMFSGMVTSTWAALDAGEDVHWTDICKRMRFETLLG</sequence>
<keyword evidence="2" id="KW-0539">Nucleus</keyword>
<evidence type="ECO:0000313" key="3">
    <source>
        <dbReference type="EMBL" id="CAI6098981.1"/>
    </source>
</evidence>
<dbReference type="GO" id="GO:0005634">
    <property type="term" value="C:nucleus"/>
    <property type="evidence" value="ECO:0007669"/>
    <property type="project" value="UniProtKB-SubCell"/>
</dbReference>
<proteinExistence type="predicted"/>
<reference evidence="3" key="1">
    <citation type="submission" date="2023-01" db="EMBL/GenBank/DDBJ databases">
        <authorList>
            <person name="Piombo E."/>
        </authorList>
    </citation>
    <scope>NUCLEOTIDE SEQUENCE</scope>
</reference>
<evidence type="ECO:0000313" key="4">
    <source>
        <dbReference type="Proteomes" id="UP001160390"/>
    </source>
</evidence>
<gene>
    <name evidence="3" type="ORF">CCHLO57077_00018306</name>
</gene>
<protein>
    <submittedName>
        <fullName evidence="3">Uncharacterized protein</fullName>
    </submittedName>
</protein>
<dbReference type="GO" id="GO:0003700">
    <property type="term" value="F:DNA-binding transcription factor activity"/>
    <property type="evidence" value="ECO:0007669"/>
    <property type="project" value="TreeGrafter"/>
</dbReference>
<comment type="subcellular location">
    <subcellularLocation>
        <location evidence="1">Nucleus</location>
    </subcellularLocation>
</comment>
<dbReference type="GO" id="GO:0045944">
    <property type="term" value="P:positive regulation of transcription by RNA polymerase II"/>
    <property type="evidence" value="ECO:0007669"/>
    <property type="project" value="TreeGrafter"/>
</dbReference>
<keyword evidence="4" id="KW-1185">Reference proteome</keyword>
<dbReference type="GO" id="GO:0000976">
    <property type="term" value="F:transcription cis-regulatory region binding"/>
    <property type="evidence" value="ECO:0007669"/>
    <property type="project" value="TreeGrafter"/>
</dbReference>
<comment type="caution">
    <text evidence="3">The sequence shown here is derived from an EMBL/GenBank/DDBJ whole genome shotgun (WGS) entry which is preliminary data.</text>
</comment>
<evidence type="ECO:0000256" key="2">
    <source>
        <dbReference type="ARBA" id="ARBA00023242"/>
    </source>
</evidence>